<dbReference type="AlphaFoldDB" id="A0A6G1FF44"/>
<proteinExistence type="predicted"/>
<evidence type="ECO:0000256" key="2">
    <source>
        <dbReference type="SAM" id="MobiDB-lite"/>
    </source>
</evidence>
<comment type="caution">
    <text evidence="4">The sequence shown here is derived from an EMBL/GenBank/DDBJ whole genome shotgun (WGS) entry which is preliminary data.</text>
</comment>
<dbReference type="GO" id="GO:0008270">
    <property type="term" value="F:zinc ion binding"/>
    <property type="evidence" value="ECO:0007669"/>
    <property type="project" value="UniProtKB-KW"/>
</dbReference>
<feature type="domain" description="C2H2-type" evidence="3">
    <location>
        <begin position="148"/>
        <end position="175"/>
    </location>
</feature>
<dbReference type="Pfam" id="PF12874">
    <property type="entry name" value="zf-met"/>
    <property type="match status" value="1"/>
</dbReference>
<feature type="region of interest" description="Disordered" evidence="2">
    <location>
        <begin position="1"/>
        <end position="146"/>
    </location>
</feature>
<dbReference type="InterPro" id="IPR013087">
    <property type="entry name" value="Znf_C2H2_type"/>
</dbReference>
<keyword evidence="1" id="KW-0863">Zinc-finger</keyword>
<dbReference type="EMBL" id="SPHZ02000001">
    <property type="protein sequence ID" value="KAF0935588.1"/>
    <property type="molecule type" value="Genomic_DNA"/>
</dbReference>
<evidence type="ECO:0000313" key="4">
    <source>
        <dbReference type="EMBL" id="KAF0935588.1"/>
    </source>
</evidence>
<feature type="compositionally biased region" description="Acidic residues" evidence="2">
    <location>
        <begin position="50"/>
        <end position="73"/>
    </location>
</feature>
<evidence type="ECO:0000313" key="5">
    <source>
        <dbReference type="Proteomes" id="UP000479710"/>
    </source>
</evidence>
<protein>
    <recommendedName>
        <fullName evidence="3">C2H2-type domain-containing protein</fullName>
    </recommendedName>
</protein>
<keyword evidence="1" id="KW-0479">Metal-binding</keyword>
<keyword evidence="5" id="KW-1185">Reference proteome</keyword>
<name>A0A6G1FF44_9ORYZ</name>
<feature type="compositionally biased region" description="Basic and acidic residues" evidence="2">
    <location>
        <begin position="1"/>
        <end position="21"/>
    </location>
</feature>
<reference evidence="4 5" key="1">
    <citation type="submission" date="2019-11" db="EMBL/GenBank/DDBJ databases">
        <title>Whole genome sequence of Oryza granulata.</title>
        <authorList>
            <person name="Li W."/>
        </authorList>
    </citation>
    <scope>NUCLEOTIDE SEQUENCE [LARGE SCALE GENOMIC DNA]</scope>
    <source>
        <strain evidence="5">cv. Menghai</strain>
        <tissue evidence="4">Leaf</tissue>
    </source>
</reference>
<keyword evidence="1" id="KW-0862">Zinc</keyword>
<evidence type="ECO:0000256" key="1">
    <source>
        <dbReference type="PROSITE-ProRule" id="PRU00042"/>
    </source>
</evidence>
<dbReference type="PROSITE" id="PS50157">
    <property type="entry name" value="ZINC_FINGER_C2H2_2"/>
    <property type="match status" value="1"/>
</dbReference>
<gene>
    <name evidence="4" type="ORF">E2562_034978</name>
</gene>
<dbReference type="OrthoDB" id="2019803at2759"/>
<dbReference type="Proteomes" id="UP000479710">
    <property type="component" value="Unassembled WGS sequence"/>
</dbReference>
<accession>A0A6G1FF44</accession>
<feature type="compositionally biased region" description="Basic and acidic residues" evidence="2">
    <location>
        <begin position="35"/>
        <end position="46"/>
    </location>
</feature>
<dbReference type="PROSITE" id="PS00028">
    <property type="entry name" value="ZINC_FINGER_C2H2_1"/>
    <property type="match status" value="1"/>
</dbReference>
<organism evidence="4 5">
    <name type="scientific">Oryza meyeriana var. granulata</name>
    <dbReference type="NCBI Taxonomy" id="110450"/>
    <lineage>
        <taxon>Eukaryota</taxon>
        <taxon>Viridiplantae</taxon>
        <taxon>Streptophyta</taxon>
        <taxon>Embryophyta</taxon>
        <taxon>Tracheophyta</taxon>
        <taxon>Spermatophyta</taxon>
        <taxon>Magnoliopsida</taxon>
        <taxon>Liliopsida</taxon>
        <taxon>Poales</taxon>
        <taxon>Poaceae</taxon>
        <taxon>BOP clade</taxon>
        <taxon>Oryzoideae</taxon>
        <taxon>Oryzeae</taxon>
        <taxon>Oryzinae</taxon>
        <taxon>Oryza</taxon>
        <taxon>Oryza meyeriana</taxon>
    </lineage>
</organism>
<evidence type="ECO:0000259" key="3">
    <source>
        <dbReference type="PROSITE" id="PS50157"/>
    </source>
</evidence>
<sequence>MDSHSEEVEGKVDRKENEQKNGAKTNASASKLKHAVMDMEKSKDDLGLSPEEDGDDDSTEDSSSEDDEDDRLEEETPKNTSKRRAAEISLKTLASDKKTKVATPSIQKTGDKKGIHVATPHPAKQAGKTPVNSDNEKEKSLGSGGWSIACKSCNKTFNSELALQSHSKAKHYSMK</sequence>